<name>A0ACC7P875_9BACL</name>
<dbReference type="EMBL" id="JBJURJ010000013">
    <property type="protein sequence ID" value="MFM9330552.1"/>
    <property type="molecule type" value="Genomic_DNA"/>
</dbReference>
<gene>
    <name evidence="1" type="ORF">ACI1P1_19820</name>
</gene>
<sequence>MSDHTKSLVYRCPLCLHAGNDVTLRQEQGDYRCLRCSFTGSREDILDLYEDYRKRYKLMGSRVTLEMQQKM</sequence>
<organism evidence="1 2">
    <name type="scientific">Paenibacillus mesotrionivorans</name>
    <dbReference type="NCBI Taxonomy" id="3160968"/>
    <lineage>
        <taxon>Bacteria</taxon>
        <taxon>Bacillati</taxon>
        <taxon>Bacillota</taxon>
        <taxon>Bacilli</taxon>
        <taxon>Bacillales</taxon>
        <taxon>Paenibacillaceae</taxon>
        <taxon>Paenibacillus</taxon>
    </lineage>
</organism>
<keyword evidence="2" id="KW-1185">Reference proteome</keyword>
<evidence type="ECO:0000313" key="2">
    <source>
        <dbReference type="Proteomes" id="UP001631969"/>
    </source>
</evidence>
<evidence type="ECO:0000313" key="1">
    <source>
        <dbReference type="EMBL" id="MFM9330552.1"/>
    </source>
</evidence>
<dbReference type="Proteomes" id="UP001631969">
    <property type="component" value="Unassembled WGS sequence"/>
</dbReference>
<protein>
    <submittedName>
        <fullName evidence="1">Uncharacterized protein</fullName>
    </submittedName>
</protein>
<accession>A0ACC7P875</accession>
<comment type="caution">
    <text evidence="1">The sequence shown here is derived from an EMBL/GenBank/DDBJ whole genome shotgun (WGS) entry which is preliminary data.</text>
</comment>
<reference evidence="1" key="1">
    <citation type="submission" date="2024-12" db="EMBL/GenBank/DDBJ databases">
        <authorList>
            <person name="Wu N."/>
        </authorList>
    </citation>
    <scope>NUCLEOTIDE SEQUENCE</scope>
    <source>
        <strain evidence="1">P15</strain>
    </source>
</reference>
<proteinExistence type="predicted"/>